<evidence type="ECO:0000259" key="1">
    <source>
        <dbReference type="Pfam" id="PF21780"/>
    </source>
</evidence>
<reference evidence="2 3" key="1">
    <citation type="journal article" date="2019" name="ACS Chem. Biol.">
        <title>Identification and Mobilization of a Cryptic Antibiotic Biosynthesis Gene Locus from a Human-Pathogenic Nocardia Isolate.</title>
        <authorList>
            <person name="Herisse M."/>
            <person name="Ishida K."/>
            <person name="Porter J.L."/>
            <person name="Howden B."/>
            <person name="Hertweck C."/>
            <person name="Stinear T.P."/>
            <person name="Pidot S.J."/>
        </authorList>
    </citation>
    <scope>NUCLEOTIDE SEQUENCE [LARGE SCALE GENOMIC DNA]</scope>
    <source>
        <strain evidence="2 3">AUSMDU00012715</strain>
    </source>
</reference>
<feature type="domain" description="DUF6875" evidence="1">
    <location>
        <begin position="10"/>
        <end position="178"/>
    </location>
</feature>
<dbReference type="RefSeq" id="WP_167489588.1">
    <property type="nucleotide sequence ID" value="NZ_CP046173.1"/>
</dbReference>
<accession>A0A6G9Z9D8</accession>
<evidence type="ECO:0000313" key="2">
    <source>
        <dbReference type="EMBL" id="QIS22148.1"/>
    </source>
</evidence>
<evidence type="ECO:0000313" key="3">
    <source>
        <dbReference type="Proteomes" id="UP000500953"/>
    </source>
</evidence>
<dbReference type="Pfam" id="PF21780">
    <property type="entry name" value="DUF6875"/>
    <property type="match status" value="1"/>
</dbReference>
<protein>
    <recommendedName>
        <fullName evidence="1">DUF6875 domain-containing protein</fullName>
    </recommendedName>
</protein>
<dbReference type="EMBL" id="CP046173">
    <property type="protein sequence ID" value="QIS22148.1"/>
    <property type="molecule type" value="Genomic_DNA"/>
</dbReference>
<organism evidence="2 3">
    <name type="scientific">Nocardia terpenica</name>
    <dbReference type="NCBI Taxonomy" id="455432"/>
    <lineage>
        <taxon>Bacteria</taxon>
        <taxon>Bacillati</taxon>
        <taxon>Actinomycetota</taxon>
        <taxon>Actinomycetes</taxon>
        <taxon>Mycobacteriales</taxon>
        <taxon>Nocardiaceae</taxon>
        <taxon>Nocardia</taxon>
    </lineage>
</organism>
<dbReference type="InterPro" id="IPR049240">
    <property type="entry name" value="DUF6875"/>
</dbReference>
<dbReference type="AlphaFoldDB" id="A0A6G9Z9D8"/>
<dbReference type="Proteomes" id="UP000500953">
    <property type="component" value="Chromosome"/>
</dbReference>
<gene>
    <name evidence="2" type="ORF">F6W96_31190</name>
</gene>
<name>A0A6G9Z9D8_9NOCA</name>
<sequence length="208" mass="23922">MPQTSHHTIVLDWLNEYICKSHSQLGRSGSICPHVRPALKAGQLDFVYQHGISGEDAGQLSEVLTQELRKFSELHPDPAGYRVSLASALIVFPDIDPGHYHVLDQIYPAMKNYAVKNGLMVGQFHPDCNEPAFRNPIFPVSRSPIPLVAVRHMGIHDILFLGNTGEWYHEYRQRFGRFCMEGRLKDPLMIKMYETAENKYQEDVRRYR</sequence>
<proteinExistence type="predicted"/>